<organism evidence="8 9">
    <name type="scientific">Saponaria officinalis</name>
    <name type="common">Common soapwort</name>
    <name type="synonym">Lychnis saponaria</name>
    <dbReference type="NCBI Taxonomy" id="3572"/>
    <lineage>
        <taxon>Eukaryota</taxon>
        <taxon>Viridiplantae</taxon>
        <taxon>Streptophyta</taxon>
        <taxon>Embryophyta</taxon>
        <taxon>Tracheophyta</taxon>
        <taxon>Spermatophyta</taxon>
        <taxon>Magnoliopsida</taxon>
        <taxon>eudicotyledons</taxon>
        <taxon>Gunneridae</taxon>
        <taxon>Pentapetalae</taxon>
        <taxon>Caryophyllales</taxon>
        <taxon>Caryophyllaceae</taxon>
        <taxon>Caryophylleae</taxon>
        <taxon>Saponaria</taxon>
    </lineage>
</organism>
<feature type="transmembrane region" description="Helical" evidence="6">
    <location>
        <begin position="224"/>
        <end position="241"/>
    </location>
</feature>
<evidence type="ECO:0000256" key="3">
    <source>
        <dbReference type="ARBA" id="ARBA00022692"/>
    </source>
</evidence>
<evidence type="ECO:0000256" key="1">
    <source>
        <dbReference type="ARBA" id="ARBA00004141"/>
    </source>
</evidence>
<dbReference type="GO" id="GO:0016020">
    <property type="term" value="C:membrane"/>
    <property type="evidence" value="ECO:0007669"/>
    <property type="project" value="UniProtKB-SubCell"/>
</dbReference>
<evidence type="ECO:0000313" key="8">
    <source>
        <dbReference type="EMBL" id="KAK9668053.1"/>
    </source>
</evidence>
<dbReference type="PANTHER" id="PTHR31218">
    <property type="entry name" value="WAT1-RELATED PROTEIN"/>
    <property type="match status" value="1"/>
</dbReference>
<proteinExistence type="inferred from homology"/>
<dbReference type="Proteomes" id="UP001443914">
    <property type="component" value="Unassembled WGS sequence"/>
</dbReference>
<name>A0AAW1GTG2_SAPOF</name>
<keyword evidence="3 6" id="KW-0812">Transmembrane</keyword>
<keyword evidence="9" id="KW-1185">Reference proteome</keyword>
<evidence type="ECO:0000256" key="2">
    <source>
        <dbReference type="ARBA" id="ARBA00007635"/>
    </source>
</evidence>
<comment type="similarity">
    <text evidence="2 6">Belongs to the drug/metabolite transporter (DMT) superfamily. Plant drug/metabolite exporter (P-DME) (TC 2.A.7.4) family.</text>
</comment>
<feature type="domain" description="EamA" evidence="7">
    <location>
        <begin position="194"/>
        <end position="333"/>
    </location>
</feature>
<dbReference type="InterPro" id="IPR000620">
    <property type="entry name" value="EamA_dom"/>
</dbReference>
<feature type="transmembrane region" description="Helical" evidence="6">
    <location>
        <begin position="78"/>
        <end position="101"/>
    </location>
</feature>
<dbReference type="AlphaFoldDB" id="A0AAW1GTG2"/>
<feature type="transmembrane region" description="Helical" evidence="6">
    <location>
        <begin position="107"/>
        <end position="129"/>
    </location>
</feature>
<feature type="transmembrane region" description="Helical" evidence="6">
    <location>
        <begin position="261"/>
        <end position="282"/>
    </location>
</feature>
<keyword evidence="5 6" id="KW-0472">Membrane</keyword>
<feature type="transmembrane region" description="Helical" evidence="6">
    <location>
        <begin position="314"/>
        <end position="333"/>
    </location>
</feature>
<feature type="domain" description="EamA" evidence="7">
    <location>
        <begin position="18"/>
        <end position="157"/>
    </location>
</feature>
<sequence>MCERTEKKVVEDVIIIGGLIGVQFVFAGNSVLQSYMLSLGLNPLSLVIFSAFATFLVLSPVSFVFERKQWPNKFSSKLLIQLVLISFSGVTLFQSLFLQGIKLTSPAMATAMPNLAPGLIFLIAWACRLEQVRLSCTYSRVKIVGTLLCVVGAITMSILQGTNAPDIATTATVTTSPVTANPPPYDFIDIQRIIGCLYLMAAVFVLSSNVVLQAQTLGDFPAPMTLCAVTSLIGVVITIIVQLLQELQVNTSWPLVSFGDLIAYSFLAGTISGVCVSFNGWAIKKRGPVIVSMFNPISAVISAILSAITLHETITLGSLAGMCLMFIGLYFVLWAKGKEGFPTLAEEILDHDQYEAKKPLLVS</sequence>
<feature type="transmembrane region" description="Helical" evidence="6">
    <location>
        <begin position="141"/>
        <end position="159"/>
    </location>
</feature>
<comment type="subcellular location">
    <subcellularLocation>
        <location evidence="1 6">Membrane</location>
        <topology evidence="1 6">Multi-pass membrane protein</topology>
    </subcellularLocation>
</comment>
<evidence type="ECO:0000259" key="7">
    <source>
        <dbReference type="Pfam" id="PF00892"/>
    </source>
</evidence>
<protein>
    <recommendedName>
        <fullName evidence="6">WAT1-related protein</fullName>
    </recommendedName>
</protein>
<feature type="transmembrane region" description="Helical" evidence="6">
    <location>
        <begin position="44"/>
        <end position="66"/>
    </location>
</feature>
<comment type="caution">
    <text evidence="8">The sequence shown here is derived from an EMBL/GenBank/DDBJ whole genome shotgun (WGS) entry which is preliminary data.</text>
</comment>
<accession>A0AAW1GTG2</accession>
<evidence type="ECO:0000256" key="6">
    <source>
        <dbReference type="RuleBase" id="RU363077"/>
    </source>
</evidence>
<dbReference type="EMBL" id="JBDFQZ010000013">
    <property type="protein sequence ID" value="KAK9668053.1"/>
    <property type="molecule type" value="Genomic_DNA"/>
</dbReference>
<dbReference type="SUPFAM" id="SSF103481">
    <property type="entry name" value="Multidrug resistance efflux transporter EmrE"/>
    <property type="match status" value="1"/>
</dbReference>
<evidence type="ECO:0000313" key="9">
    <source>
        <dbReference type="Proteomes" id="UP001443914"/>
    </source>
</evidence>
<dbReference type="InterPro" id="IPR030184">
    <property type="entry name" value="WAT1-related"/>
</dbReference>
<evidence type="ECO:0000256" key="5">
    <source>
        <dbReference type="ARBA" id="ARBA00023136"/>
    </source>
</evidence>
<gene>
    <name evidence="8" type="ORF">RND81_13G032300</name>
</gene>
<dbReference type="GO" id="GO:0022857">
    <property type="term" value="F:transmembrane transporter activity"/>
    <property type="evidence" value="ECO:0007669"/>
    <property type="project" value="InterPro"/>
</dbReference>
<dbReference type="InterPro" id="IPR037185">
    <property type="entry name" value="EmrE-like"/>
</dbReference>
<keyword evidence="4 6" id="KW-1133">Transmembrane helix</keyword>
<feature type="transmembrane region" description="Helical" evidence="6">
    <location>
        <begin position="190"/>
        <end position="212"/>
    </location>
</feature>
<feature type="transmembrane region" description="Helical" evidence="6">
    <location>
        <begin position="289"/>
        <end position="308"/>
    </location>
</feature>
<evidence type="ECO:0000256" key="4">
    <source>
        <dbReference type="ARBA" id="ARBA00022989"/>
    </source>
</evidence>
<reference evidence="8" key="1">
    <citation type="submission" date="2024-03" db="EMBL/GenBank/DDBJ databases">
        <title>WGS assembly of Saponaria officinalis var. Norfolk2.</title>
        <authorList>
            <person name="Jenkins J."/>
            <person name="Shu S."/>
            <person name="Grimwood J."/>
            <person name="Barry K."/>
            <person name="Goodstein D."/>
            <person name="Schmutz J."/>
            <person name="Leebens-Mack J."/>
            <person name="Osbourn A."/>
        </authorList>
    </citation>
    <scope>NUCLEOTIDE SEQUENCE [LARGE SCALE GENOMIC DNA]</scope>
    <source>
        <strain evidence="8">JIC</strain>
    </source>
</reference>
<dbReference type="Pfam" id="PF00892">
    <property type="entry name" value="EamA"/>
    <property type="match status" value="2"/>
</dbReference>
<feature type="transmembrane region" description="Helical" evidence="6">
    <location>
        <begin position="12"/>
        <end position="32"/>
    </location>
</feature>